<dbReference type="CDD" id="cd07043">
    <property type="entry name" value="STAS_anti-anti-sigma_factors"/>
    <property type="match status" value="1"/>
</dbReference>
<gene>
    <name evidence="4" type="ORF">SAMN02745912_02057</name>
</gene>
<dbReference type="Proteomes" id="UP000184465">
    <property type="component" value="Unassembled WGS sequence"/>
</dbReference>
<protein>
    <recommendedName>
        <fullName evidence="2">Anti-sigma factor antagonist</fullName>
    </recommendedName>
</protein>
<dbReference type="STRING" id="1121301.SAMN02745912_02057"/>
<dbReference type="EMBL" id="FRAG01000022">
    <property type="protein sequence ID" value="SHK04338.1"/>
    <property type="molecule type" value="Genomic_DNA"/>
</dbReference>
<evidence type="ECO:0000313" key="5">
    <source>
        <dbReference type="Proteomes" id="UP000184465"/>
    </source>
</evidence>
<comment type="similarity">
    <text evidence="1 2">Belongs to the anti-sigma-factor antagonist family.</text>
</comment>
<accession>A0A1M6P8T4</accession>
<dbReference type="InterPro" id="IPR036513">
    <property type="entry name" value="STAS_dom_sf"/>
</dbReference>
<dbReference type="Gene3D" id="3.30.750.24">
    <property type="entry name" value="STAS domain"/>
    <property type="match status" value="1"/>
</dbReference>
<sequence>MLVETLTQDNIKFINVFGEISFENHSEFKESILRNILGEESIIIFNMEKVTYLNSMSLGIIVKAYSESKKQGKKFVLCSLQDNIKKLFSITKLDKIISIYEDREEAVKLFKG</sequence>
<dbReference type="PROSITE" id="PS50801">
    <property type="entry name" value="STAS"/>
    <property type="match status" value="1"/>
</dbReference>
<dbReference type="GO" id="GO:0043856">
    <property type="term" value="F:anti-sigma factor antagonist activity"/>
    <property type="evidence" value="ECO:0007669"/>
    <property type="project" value="InterPro"/>
</dbReference>
<evidence type="ECO:0000313" key="4">
    <source>
        <dbReference type="EMBL" id="SHK04338.1"/>
    </source>
</evidence>
<dbReference type="NCBIfam" id="TIGR00377">
    <property type="entry name" value="ant_ant_sig"/>
    <property type="match status" value="1"/>
</dbReference>
<dbReference type="InterPro" id="IPR003658">
    <property type="entry name" value="Anti-sigma_ant"/>
</dbReference>
<feature type="domain" description="STAS" evidence="3">
    <location>
        <begin position="1"/>
        <end position="110"/>
    </location>
</feature>
<name>A0A1M6P8T4_PARC5</name>
<dbReference type="PANTHER" id="PTHR33495:SF2">
    <property type="entry name" value="ANTI-SIGMA FACTOR ANTAGONIST TM_1081-RELATED"/>
    <property type="match status" value="1"/>
</dbReference>
<organism evidence="4 5">
    <name type="scientific">Paramaledivibacter caminithermalis (strain DSM 15212 / CIP 107654 / DViRD3)</name>
    <name type="common">Clostridium caminithermale</name>
    <dbReference type="NCBI Taxonomy" id="1121301"/>
    <lineage>
        <taxon>Bacteria</taxon>
        <taxon>Bacillati</taxon>
        <taxon>Bacillota</taxon>
        <taxon>Clostridia</taxon>
        <taxon>Peptostreptococcales</taxon>
        <taxon>Caminicellaceae</taxon>
        <taxon>Paramaledivibacter</taxon>
    </lineage>
</organism>
<dbReference type="AlphaFoldDB" id="A0A1M6P8T4"/>
<keyword evidence="5" id="KW-1185">Reference proteome</keyword>
<dbReference type="Pfam" id="PF01740">
    <property type="entry name" value="STAS"/>
    <property type="match status" value="1"/>
</dbReference>
<evidence type="ECO:0000259" key="3">
    <source>
        <dbReference type="PROSITE" id="PS50801"/>
    </source>
</evidence>
<dbReference type="PANTHER" id="PTHR33495">
    <property type="entry name" value="ANTI-SIGMA FACTOR ANTAGONIST TM_1081-RELATED-RELATED"/>
    <property type="match status" value="1"/>
</dbReference>
<evidence type="ECO:0000256" key="2">
    <source>
        <dbReference type="RuleBase" id="RU003749"/>
    </source>
</evidence>
<dbReference type="InterPro" id="IPR002645">
    <property type="entry name" value="STAS_dom"/>
</dbReference>
<proteinExistence type="inferred from homology"/>
<dbReference type="SUPFAM" id="SSF52091">
    <property type="entry name" value="SpoIIaa-like"/>
    <property type="match status" value="1"/>
</dbReference>
<dbReference type="OrthoDB" id="9793697at2"/>
<dbReference type="RefSeq" id="WP_073149555.1">
    <property type="nucleotide sequence ID" value="NZ_FRAG01000022.1"/>
</dbReference>
<evidence type="ECO:0000256" key="1">
    <source>
        <dbReference type="ARBA" id="ARBA00009013"/>
    </source>
</evidence>
<reference evidence="4 5" key="1">
    <citation type="submission" date="2016-11" db="EMBL/GenBank/DDBJ databases">
        <authorList>
            <person name="Jaros S."/>
            <person name="Januszkiewicz K."/>
            <person name="Wedrychowicz H."/>
        </authorList>
    </citation>
    <scope>NUCLEOTIDE SEQUENCE [LARGE SCALE GENOMIC DNA]</scope>
    <source>
        <strain evidence="4 5">DSM 15212</strain>
    </source>
</reference>